<sequence length="134" mass="13746">MADATEISTAISTTGGMSTRTAIGASPEMEVISTRTAIDAAPKVKEIHTVKEGSTMMAAGTLPKEVAYSSGRVGETESLSVYYGINATQLAEATQPTTAGVKPPPSTSPATSVYFTPTESDGSGVTSVYFSTNK</sequence>
<dbReference type="EMBL" id="UYYG01000003">
    <property type="protein sequence ID" value="VDN50474.1"/>
    <property type="molecule type" value="Genomic_DNA"/>
</dbReference>
<name>A0A0N4UAB8_DRAME</name>
<evidence type="ECO:0000313" key="3">
    <source>
        <dbReference type="Proteomes" id="UP000038040"/>
    </source>
</evidence>
<accession>A0A0N4UAB8</accession>
<reference evidence="2 4" key="2">
    <citation type="submission" date="2018-11" db="EMBL/GenBank/DDBJ databases">
        <authorList>
            <consortium name="Pathogen Informatics"/>
        </authorList>
    </citation>
    <scope>NUCLEOTIDE SEQUENCE [LARGE SCALE GENOMIC DNA]</scope>
</reference>
<keyword evidence="4" id="KW-1185">Reference proteome</keyword>
<proteinExistence type="predicted"/>
<dbReference type="WBParaSite" id="DME_0000408301-mRNA-1">
    <property type="protein sequence ID" value="DME_0000408301-mRNA-1"/>
    <property type="gene ID" value="DME_0000408301"/>
</dbReference>
<dbReference type="AlphaFoldDB" id="A0A0N4UAB8"/>
<feature type="region of interest" description="Disordered" evidence="1">
    <location>
        <begin position="94"/>
        <end position="134"/>
    </location>
</feature>
<feature type="compositionally biased region" description="Polar residues" evidence="1">
    <location>
        <begin position="108"/>
        <end position="134"/>
    </location>
</feature>
<evidence type="ECO:0000313" key="2">
    <source>
        <dbReference type="EMBL" id="VDN50474.1"/>
    </source>
</evidence>
<evidence type="ECO:0000256" key="1">
    <source>
        <dbReference type="SAM" id="MobiDB-lite"/>
    </source>
</evidence>
<evidence type="ECO:0000313" key="5">
    <source>
        <dbReference type="WBParaSite" id="DME_0000408301-mRNA-1"/>
    </source>
</evidence>
<protein>
    <submittedName>
        <fullName evidence="5">KID domain-containing protein</fullName>
    </submittedName>
</protein>
<gene>
    <name evidence="2" type="ORF">DME_LOCUS447</name>
</gene>
<dbReference type="Proteomes" id="UP000038040">
    <property type="component" value="Unplaced"/>
</dbReference>
<evidence type="ECO:0000313" key="4">
    <source>
        <dbReference type="Proteomes" id="UP000274756"/>
    </source>
</evidence>
<organism evidence="3 5">
    <name type="scientific">Dracunculus medinensis</name>
    <name type="common">Guinea worm</name>
    <dbReference type="NCBI Taxonomy" id="318479"/>
    <lineage>
        <taxon>Eukaryota</taxon>
        <taxon>Metazoa</taxon>
        <taxon>Ecdysozoa</taxon>
        <taxon>Nematoda</taxon>
        <taxon>Chromadorea</taxon>
        <taxon>Rhabditida</taxon>
        <taxon>Spirurina</taxon>
        <taxon>Dracunculoidea</taxon>
        <taxon>Dracunculidae</taxon>
        <taxon>Dracunculus</taxon>
    </lineage>
</organism>
<dbReference type="Proteomes" id="UP000274756">
    <property type="component" value="Unassembled WGS sequence"/>
</dbReference>
<reference evidence="5" key="1">
    <citation type="submission" date="2017-02" db="UniProtKB">
        <authorList>
            <consortium name="WormBaseParasite"/>
        </authorList>
    </citation>
    <scope>IDENTIFICATION</scope>
</reference>